<evidence type="ECO:0000256" key="3">
    <source>
        <dbReference type="ARBA" id="ARBA00013308"/>
    </source>
</evidence>
<evidence type="ECO:0000313" key="19">
    <source>
        <dbReference type="Proteomes" id="UP000309389"/>
    </source>
</evidence>
<evidence type="ECO:0000256" key="7">
    <source>
        <dbReference type="ARBA" id="ARBA00022763"/>
    </source>
</evidence>
<feature type="binding site" evidence="15">
    <location>
        <begin position="117"/>
        <end position="121"/>
    </location>
    <ligand>
        <name>NAD(+)</name>
        <dbReference type="ChEBI" id="CHEBI:57540"/>
    </ligand>
</feature>
<dbReference type="SUPFAM" id="SSF52113">
    <property type="entry name" value="BRCT domain"/>
    <property type="match status" value="1"/>
</dbReference>
<dbReference type="Pfam" id="PF01653">
    <property type="entry name" value="DNA_ligase_aden"/>
    <property type="match status" value="1"/>
</dbReference>
<dbReference type="PANTHER" id="PTHR23389:SF9">
    <property type="entry name" value="DNA LIGASE"/>
    <property type="match status" value="1"/>
</dbReference>
<dbReference type="FunFam" id="3.30.470.30:FF:000001">
    <property type="entry name" value="DNA ligase"/>
    <property type="match status" value="1"/>
</dbReference>
<dbReference type="PROSITE" id="PS50172">
    <property type="entry name" value="BRCT"/>
    <property type="match status" value="1"/>
</dbReference>
<dbReference type="PROSITE" id="PS01056">
    <property type="entry name" value="DNA_LIGASE_N2"/>
    <property type="match status" value="1"/>
</dbReference>
<organism evidence="18 19">
    <name type="scientific">Alteraurantiacibacter aquimixticola</name>
    <dbReference type="NCBI Taxonomy" id="2489173"/>
    <lineage>
        <taxon>Bacteria</taxon>
        <taxon>Pseudomonadati</taxon>
        <taxon>Pseudomonadota</taxon>
        <taxon>Alphaproteobacteria</taxon>
        <taxon>Sphingomonadales</taxon>
        <taxon>Erythrobacteraceae</taxon>
        <taxon>Alteraurantiacibacter</taxon>
    </lineage>
</organism>
<dbReference type="GO" id="GO:0003911">
    <property type="term" value="F:DNA ligase (NAD+) activity"/>
    <property type="evidence" value="ECO:0007669"/>
    <property type="project" value="UniProtKB-UniRule"/>
</dbReference>
<dbReference type="InterPro" id="IPR013839">
    <property type="entry name" value="DNAligase_adenylation"/>
</dbReference>
<dbReference type="RefSeq" id="WP_136693273.1">
    <property type="nucleotide sequence ID" value="NZ_SSHH01000002.1"/>
</dbReference>
<dbReference type="Gene3D" id="6.20.10.30">
    <property type="match status" value="1"/>
</dbReference>
<accession>A0A4V4U8K1</accession>
<dbReference type="CDD" id="cd17748">
    <property type="entry name" value="BRCT_DNA_ligase_like"/>
    <property type="match status" value="1"/>
</dbReference>
<feature type="binding site" evidence="15">
    <location>
        <position position="400"/>
    </location>
    <ligand>
        <name>NAD(+)</name>
        <dbReference type="ChEBI" id="CHEBI:57540"/>
    </ligand>
</feature>
<keyword evidence="6 15" id="KW-0479">Metal-binding</keyword>
<evidence type="ECO:0000256" key="6">
    <source>
        <dbReference type="ARBA" id="ARBA00022723"/>
    </source>
</evidence>
<dbReference type="InterPro" id="IPR004150">
    <property type="entry name" value="NAD_DNA_ligase_OB"/>
</dbReference>
<dbReference type="EC" id="6.5.1.2" evidence="2 15"/>
<dbReference type="SUPFAM" id="SSF50249">
    <property type="entry name" value="Nucleic acid-binding proteins"/>
    <property type="match status" value="1"/>
</dbReference>
<dbReference type="NCBIfam" id="NF005932">
    <property type="entry name" value="PRK07956.1"/>
    <property type="match status" value="1"/>
</dbReference>
<dbReference type="Pfam" id="PF12826">
    <property type="entry name" value="HHH_2"/>
    <property type="match status" value="1"/>
</dbReference>
<feature type="binding site" evidence="15">
    <location>
        <position position="495"/>
    </location>
    <ligand>
        <name>Zn(2+)</name>
        <dbReference type="ChEBI" id="CHEBI:29105"/>
    </ligand>
</feature>
<comment type="caution">
    <text evidence="15">Lacks conserved residue(s) required for the propagation of feature annotation.</text>
</comment>
<feature type="binding site" evidence="15">
    <location>
        <position position="260"/>
    </location>
    <ligand>
        <name>NAD(+)</name>
        <dbReference type="ChEBI" id="CHEBI:57540"/>
    </ligand>
</feature>
<dbReference type="InterPro" id="IPR001679">
    <property type="entry name" value="DNA_ligase"/>
</dbReference>
<evidence type="ECO:0000256" key="5">
    <source>
        <dbReference type="ARBA" id="ARBA00022705"/>
    </source>
</evidence>
<dbReference type="InterPro" id="IPR001357">
    <property type="entry name" value="BRCT_dom"/>
</dbReference>
<dbReference type="PIRSF" id="PIRSF001604">
    <property type="entry name" value="LigA"/>
    <property type="match status" value="1"/>
</dbReference>
<feature type="domain" description="BRCT" evidence="17">
    <location>
        <begin position="685"/>
        <end position="754"/>
    </location>
</feature>
<dbReference type="InterPro" id="IPR013840">
    <property type="entry name" value="DNAligase_N"/>
</dbReference>
<dbReference type="Pfam" id="PF00533">
    <property type="entry name" value="BRCT"/>
    <property type="match status" value="1"/>
</dbReference>
<evidence type="ECO:0000256" key="14">
    <source>
        <dbReference type="ARBA" id="ARBA00060881"/>
    </source>
</evidence>
<dbReference type="GO" id="GO:0046872">
    <property type="term" value="F:metal ion binding"/>
    <property type="evidence" value="ECO:0007669"/>
    <property type="project" value="UniProtKB-KW"/>
</dbReference>
<comment type="cofactor">
    <cofactor evidence="15">
        <name>Mg(2+)</name>
        <dbReference type="ChEBI" id="CHEBI:18420"/>
    </cofactor>
    <cofactor evidence="15">
        <name>Mn(2+)</name>
        <dbReference type="ChEBI" id="CHEBI:29035"/>
    </cofactor>
</comment>
<evidence type="ECO:0000256" key="2">
    <source>
        <dbReference type="ARBA" id="ARBA00012722"/>
    </source>
</evidence>
<comment type="caution">
    <text evidence="18">The sequence shown here is derived from an EMBL/GenBank/DDBJ whole genome shotgun (WGS) entry which is preliminary data.</text>
</comment>
<dbReference type="InterPro" id="IPR004149">
    <property type="entry name" value="Znf_DNAligase_C4"/>
</dbReference>
<dbReference type="EMBL" id="SSHH01000002">
    <property type="protein sequence ID" value="TIX50253.1"/>
    <property type="molecule type" value="Genomic_DNA"/>
</dbReference>
<dbReference type="PROSITE" id="PS01055">
    <property type="entry name" value="DNA_LIGASE_N1"/>
    <property type="match status" value="1"/>
</dbReference>
<evidence type="ECO:0000256" key="12">
    <source>
        <dbReference type="ARBA" id="ARBA00023211"/>
    </source>
</evidence>
<dbReference type="InterPro" id="IPR033136">
    <property type="entry name" value="DNA_ligase_CS"/>
</dbReference>
<dbReference type="Gene3D" id="3.40.50.10190">
    <property type="entry name" value="BRCT domain"/>
    <property type="match status" value="1"/>
</dbReference>
<dbReference type="SUPFAM" id="SSF56091">
    <property type="entry name" value="DNA ligase/mRNA capping enzyme, catalytic domain"/>
    <property type="match status" value="2"/>
</dbReference>
<feature type="binding site" evidence="15">
    <location>
        <position position="224"/>
    </location>
    <ligand>
        <name>NAD(+)</name>
        <dbReference type="ChEBI" id="CHEBI:57540"/>
    </ligand>
</feature>
<keyword evidence="19" id="KW-1185">Reference proteome</keyword>
<dbReference type="SMART" id="SM00292">
    <property type="entry name" value="BRCT"/>
    <property type="match status" value="1"/>
</dbReference>
<name>A0A4V4U8K1_9SPHN</name>
<feature type="binding site" evidence="15">
    <location>
        <position position="376"/>
    </location>
    <ligand>
        <name>NAD(+)</name>
        <dbReference type="ChEBI" id="CHEBI:57540"/>
    </ligand>
</feature>
<reference evidence="18 19" key="1">
    <citation type="submission" date="2019-04" db="EMBL/GenBank/DDBJ databases">
        <title>Altererythrobacter aquimixticola sp. nov., isolated from sediment of junction between the ocean and a freshwater spring.</title>
        <authorList>
            <person name="Yoon J.-H."/>
        </authorList>
    </citation>
    <scope>NUCLEOTIDE SEQUENCE [LARGE SCALE GENOMIC DNA]</scope>
    <source>
        <strain evidence="18 19">SSKS-13</strain>
    </source>
</reference>
<dbReference type="Pfam" id="PF03120">
    <property type="entry name" value="OB_DNA_ligase"/>
    <property type="match status" value="1"/>
</dbReference>
<dbReference type="PANTHER" id="PTHR23389">
    <property type="entry name" value="CHROMOSOME TRANSMISSION FIDELITY FACTOR 18"/>
    <property type="match status" value="1"/>
</dbReference>
<dbReference type="OrthoDB" id="9759736at2"/>
<dbReference type="FunFam" id="1.10.150.20:FF:000007">
    <property type="entry name" value="DNA ligase"/>
    <property type="match status" value="1"/>
</dbReference>
<evidence type="ECO:0000256" key="8">
    <source>
        <dbReference type="ARBA" id="ARBA00022833"/>
    </source>
</evidence>
<dbReference type="GO" id="GO:0006281">
    <property type="term" value="P:DNA repair"/>
    <property type="evidence" value="ECO:0007669"/>
    <property type="project" value="UniProtKB-KW"/>
</dbReference>
<feature type="binding site" evidence="15">
    <location>
        <position position="201"/>
    </location>
    <ligand>
        <name>NAD(+)</name>
        <dbReference type="ChEBI" id="CHEBI:57540"/>
    </ligand>
</feature>
<comment type="function">
    <text evidence="1 15">DNA ligase that catalyzes the formation of phosphodiester linkages between 5'-phosphoryl and 3'-hydroxyl groups in double-stranded DNA using NAD as a coenzyme and as the energy source for the reaction. It is essential for DNA replication and repair of damaged DNA.</text>
</comment>
<dbReference type="HAMAP" id="MF_01588">
    <property type="entry name" value="DNA_ligase_A"/>
    <property type="match status" value="1"/>
</dbReference>
<dbReference type="Gene3D" id="2.40.50.140">
    <property type="entry name" value="Nucleic acid-binding proteins"/>
    <property type="match status" value="1"/>
</dbReference>
<dbReference type="InterPro" id="IPR041663">
    <property type="entry name" value="DisA/LigA_HHH"/>
</dbReference>
<evidence type="ECO:0000256" key="1">
    <source>
        <dbReference type="ARBA" id="ARBA00004067"/>
    </source>
</evidence>
<dbReference type="GO" id="GO:0005829">
    <property type="term" value="C:cytosol"/>
    <property type="evidence" value="ECO:0007669"/>
    <property type="project" value="TreeGrafter"/>
</dbReference>
<feature type="active site" description="N6-AMP-lysine intermediate" evidence="15">
    <location>
        <position position="203"/>
    </location>
</feature>
<keyword evidence="12 15" id="KW-0464">Manganese</keyword>
<dbReference type="InterPro" id="IPR012340">
    <property type="entry name" value="NA-bd_OB-fold"/>
</dbReference>
<keyword evidence="11 15" id="KW-0234">DNA repair</keyword>
<keyword evidence="4 15" id="KW-0436">Ligase</keyword>
<proteinExistence type="inferred from homology"/>
<keyword evidence="7 15" id="KW-0227">DNA damage</keyword>
<dbReference type="InterPro" id="IPR018239">
    <property type="entry name" value="DNA_ligase_AS"/>
</dbReference>
<evidence type="ECO:0000256" key="15">
    <source>
        <dbReference type="HAMAP-Rule" id="MF_01588"/>
    </source>
</evidence>
<dbReference type="Gene3D" id="1.10.287.610">
    <property type="entry name" value="Helix hairpin bin"/>
    <property type="match status" value="2"/>
</dbReference>
<dbReference type="InterPro" id="IPR036420">
    <property type="entry name" value="BRCT_dom_sf"/>
</dbReference>
<keyword evidence="9 15" id="KW-0460">Magnesium</keyword>
<dbReference type="CDD" id="cd00114">
    <property type="entry name" value="LIGANc"/>
    <property type="match status" value="1"/>
</dbReference>
<keyword evidence="5 15" id="KW-0235">DNA replication</keyword>
<dbReference type="GO" id="GO:0006260">
    <property type="term" value="P:DNA replication"/>
    <property type="evidence" value="ECO:0007669"/>
    <property type="project" value="UniProtKB-KW"/>
</dbReference>
<sequence>MAGISEAEAANELMRLARAIRHHRWLYHSEQAPEITNKEFDKLVRRNRELEREFPQLVRYDSPTAPRKKVGKLSDEEKSEIRQETLRPQAVQLAKLLHDIQFHRYRYDELDDPIITDEAFDALKLKAQTLEDQLVVSEDDLFSVRQIVGSPSKNALTKVVHEVRMMSLDNAFSDEEVEDFVARVRRFLALPEDEPVIMTAEDKIDGLSCSLRYEKGELVLAATRGDGQVGENVTANVAHIADIPQKLNGNAPDVFEVRGEVYMAKQDFAALNAAQEEAGGKVFANPRNAAAGSLRQKDASVTAHRTLRFWAHGWGAASEVPGETQMEVMQRIAEWGLPISPDLVLCHSVEDMLQQYRSIMERRADLPYEIDGVVYKVDRLDWQKRLGFVAKAPRWAMAHKFPAEQAETVLEHIDIQVGRTGKLTPVGRLAPVLVGGVTVTNVTLHNRDEIERLGVRPGDRVVIQRAGDVIPQVVDNLTRDEDRPAFDFPGHCPECGSEAVNEEGEVDVRCTGGLICPAQRTERLKHFVSRAALDIEGLGEKTIDQFFALGWLESPADIYRLKDREAEILALDGWKEKSVENLLASIEAKRAPDAARLLFGLGIRHVGAVTARDLLKNFHTLPALREAAEKARDGDEEATAALTSIDGIGGAVVEALGDFFHEPHNVEVWEDILSVTNPPEYVVETTQSAVSGKTVVFTGKLETMSRDEAKAQAERLGAKAAGSVSAKTDLVVAGPGAGSKLKKAAELGIEVIDEAAWAEIVAAAG</sequence>
<dbReference type="Proteomes" id="UP000309389">
    <property type="component" value="Unassembled WGS sequence"/>
</dbReference>
<dbReference type="SMART" id="SM00532">
    <property type="entry name" value="LIGANc"/>
    <property type="match status" value="1"/>
</dbReference>
<evidence type="ECO:0000256" key="16">
    <source>
        <dbReference type="RuleBase" id="RU000618"/>
    </source>
</evidence>
<evidence type="ECO:0000259" key="17">
    <source>
        <dbReference type="PROSITE" id="PS50172"/>
    </source>
</evidence>
<dbReference type="Gene3D" id="3.30.470.30">
    <property type="entry name" value="DNA ligase/mRNA capping enzyme"/>
    <property type="match status" value="1"/>
</dbReference>
<dbReference type="SUPFAM" id="SSF47781">
    <property type="entry name" value="RuvA domain 2-like"/>
    <property type="match status" value="1"/>
</dbReference>
<evidence type="ECO:0000256" key="11">
    <source>
        <dbReference type="ARBA" id="ARBA00023204"/>
    </source>
</evidence>
<evidence type="ECO:0000256" key="4">
    <source>
        <dbReference type="ARBA" id="ARBA00022598"/>
    </source>
</evidence>
<protein>
    <recommendedName>
        <fullName evidence="3 15">DNA ligase</fullName>
        <ecNumber evidence="2 15">6.5.1.2</ecNumber>
    </recommendedName>
    <alternativeName>
        <fullName evidence="15">Polydeoxyribonucleotide synthase [NAD(+)]</fullName>
    </alternativeName>
</protein>
<feature type="binding site" evidence="15">
    <location>
        <begin position="167"/>
        <end position="168"/>
    </location>
    <ligand>
        <name>NAD(+)</name>
        <dbReference type="ChEBI" id="CHEBI:57540"/>
    </ligand>
</feature>
<dbReference type="Pfam" id="PF03119">
    <property type="entry name" value="DNA_ligase_ZBD"/>
    <property type="match status" value="1"/>
</dbReference>
<evidence type="ECO:0000313" key="18">
    <source>
        <dbReference type="EMBL" id="TIX50253.1"/>
    </source>
</evidence>
<dbReference type="Gene3D" id="1.10.150.20">
    <property type="entry name" value="5' to 3' exonuclease, C-terminal subdomain"/>
    <property type="match status" value="2"/>
</dbReference>
<feature type="binding site" evidence="15">
    <location>
        <position position="516"/>
    </location>
    <ligand>
        <name>Zn(2+)</name>
        <dbReference type="ChEBI" id="CHEBI:29105"/>
    </ligand>
</feature>
<keyword evidence="8 15" id="KW-0862">Zinc</keyword>
<dbReference type="InterPro" id="IPR010994">
    <property type="entry name" value="RuvA_2-like"/>
</dbReference>
<evidence type="ECO:0000256" key="9">
    <source>
        <dbReference type="ARBA" id="ARBA00022842"/>
    </source>
</evidence>
<dbReference type="FunFam" id="2.40.50.140:FF:000012">
    <property type="entry name" value="DNA ligase"/>
    <property type="match status" value="1"/>
</dbReference>
<keyword evidence="10 15" id="KW-0520">NAD</keyword>
<feature type="binding site" evidence="15">
    <location>
        <position position="492"/>
    </location>
    <ligand>
        <name>Zn(2+)</name>
        <dbReference type="ChEBI" id="CHEBI:29105"/>
    </ligand>
</feature>
<evidence type="ECO:0000256" key="13">
    <source>
        <dbReference type="ARBA" id="ARBA00034005"/>
    </source>
</evidence>
<dbReference type="AlphaFoldDB" id="A0A4V4U8K1"/>
<comment type="catalytic activity">
    <reaction evidence="13 15 16">
        <text>NAD(+) + (deoxyribonucleotide)n-3'-hydroxyl + 5'-phospho-(deoxyribonucleotide)m = (deoxyribonucleotide)n+m + AMP + beta-nicotinamide D-nucleotide.</text>
        <dbReference type="EC" id="6.5.1.2"/>
    </reaction>
</comment>
<evidence type="ECO:0000256" key="10">
    <source>
        <dbReference type="ARBA" id="ARBA00023027"/>
    </source>
</evidence>
<comment type="similarity">
    <text evidence="14 15">Belongs to the NAD-dependent DNA ligase family. LigA subfamily.</text>
</comment>
<dbReference type="NCBIfam" id="TIGR00575">
    <property type="entry name" value="dnlj"/>
    <property type="match status" value="1"/>
</dbReference>
<gene>
    <name evidence="15 18" type="primary">ligA</name>
    <name evidence="18" type="ORF">E5222_08180</name>
</gene>